<dbReference type="EMBL" id="KZ819604">
    <property type="protein sequence ID" value="PWN34318.1"/>
    <property type="molecule type" value="Genomic_DNA"/>
</dbReference>
<feature type="compositionally biased region" description="Basic and acidic residues" evidence="3">
    <location>
        <begin position="167"/>
        <end position="198"/>
    </location>
</feature>
<dbReference type="InterPro" id="IPR018612">
    <property type="entry name" value="NSRP1_N"/>
</dbReference>
<dbReference type="Proteomes" id="UP000245771">
    <property type="component" value="Unassembled WGS sequence"/>
</dbReference>
<dbReference type="STRING" id="1280837.A0A316VB43"/>
<gene>
    <name evidence="5" type="ORF">FA14DRAFT_110493</name>
</gene>
<evidence type="ECO:0000313" key="6">
    <source>
        <dbReference type="Proteomes" id="UP000245771"/>
    </source>
</evidence>
<evidence type="ECO:0000256" key="3">
    <source>
        <dbReference type="SAM" id="MobiDB-lite"/>
    </source>
</evidence>
<keyword evidence="6" id="KW-1185">Reference proteome</keyword>
<feature type="non-terminal residue" evidence="5">
    <location>
        <position position="1"/>
    </location>
</feature>
<organism evidence="5 6">
    <name type="scientific">Meira miltonrushii</name>
    <dbReference type="NCBI Taxonomy" id="1280837"/>
    <lineage>
        <taxon>Eukaryota</taxon>
        <taxon>Fungi</taxon>
        <taxon>Dikarya</taxon>
        <taxon>Basidiomycota</taxon>
        <taxon>Ustilaginomycotina</taxon>
        <taxon>Exobasidiomycetes</taxon>
        <taxon>Exobasidiales</taxon>
        <taxon>Brachybasidiaceae</taxon>
        <taxon>Meira</taxon>
    </lineage>
</organism>
<dbReference type="Pfam" id="PF09745">
    <property type="entry name" value="NSRP1_N"/>
    <property type="match status" value="1"/>
</dbReference>
<proteinExistence type="inferred from homology"/>
<evidence type="ECO:0000313" key="5">
    <source>
        <dbReference type="EMBL" id="PWN34318.1"/>
    </source>
</evidence>
<dbReference type="OrthoDB" id="446635at2759"/>
<feature type="region of interest" description="Disordered" evidence="3">
    <location>
        <begin position="60"/>
        <end position="295"/>
    </location>
</feature>
<dbReference type="PANTHER" id="PTHR47845">
    <property type="entry name" value="NUCLEAR SPECKLE SPLICING REGULATORY PROTEIN 1 HOMOLOG"/>
    <property type="match status" value="1"/>
</dbReference>
<dbReference type="FunCoup" id="A0A316VB43">
    <property type="interactions" value="31"/>
</dbReference>
<dbReference type="InParanoid" id="A0A316VB43"/>
<feature type="domain" description="Nuclear speckle splicing regulatory protein 1 N-terminal" evidence="4">
    <location>
        <begin position="11"/>
        <end position="126"/>
    </location>
</feature>
<name>A0A316VB43_9BASI</name>
<protein>
    <recommendedName>
        <fullName evidence="4">Nuclear speckle splicing regulatory protein 1 N-terminal domain-containing protein</fullName>
    </recommendedName>
</protein>
<accession>A0A316VB43</accession>
<dbReference type="GeneID" id="37017698"/>
<evidence type="ECO:0000256" key="1">
    <source>
        <dbReference type="ARBA" id="ARBA00010126"/>
    </source>
</evidence>
<keyword evidence="2" id="KW-0175">Coiled coil</keyword>
<comment type="similarity">
    <text evidence="1">Belongs to the NSRP1 family.</text>
</comment>
<evidence type="ECO:0000259" key="4">
    <source>
        <dbReference type="Pfam" id="PF09745"/>
    </source>
</evidence>
<dbReference type="InterPro" id="IPR053246">
    <property type="entry name" value="NS_splicing_regulatory_protein"/>
</dbReference>
<dbReference type="AlphaFoldDB" id="A0A316VB43"/>
<feature type="compositionally biased region" description="Basic and acidic residues" evidence="3">
    <location>
        <begin position="276"/>
        <end position="295"/>
    </location>
</feature>
<dbReference type="GO" id="GO:0000381">
    <property type="term" value="P:regulation of alternative mRNA splicing, via spliceosome"/>
    <property type="evidence" value="ECO:0007669"/>
    <property type="project" value="InterPro"/>
</dbReference>
<reference evidence="5 6" key="1">
    <citation type="journal article" date="2018" name="Mol. Biol. Evol.">
        <title>Broad Genomic Sampling Reveals a Smut Pathogenic Ancestry of the Fungal Clade Ustilaginomycotina.</title>
        <authorList>
            <person name="Kijpornyongpan T."/>
            <person name="Mondo S.J."/>
            <person name="Barry K."/>
            <person name="Sandor L."/>
            <person name="Lee J."/>
            <person name="Lipzen A."/>
            <person name="Pangilinan J."/>
            <person name="LaButti K."/>
            <person name="Hainaut M."/>
            <person name="Henrissat B."/>
            <person name="Grigoriev I.V."/>
            <person name="Spatafora J.W."/>
            <person name="Aime M.C."/>
        </authorList>
    </citation>
    <scope>NUCLEOTIDE SEQUENCE [LARGE SCALE GENOMIC DNA]</scope>
    <source>
        <strain evidence="5 6">MCA 3882</strain>
    </source>
</reference>
<feature type="non-terminal residue" evidence="5">
    <location>
        <position position="310"/>
    </location>
</feature>
<sequence>GAAPASKASRAREEAALSVDSSIFDYDGVYDSMKEGQRSIQAKHEKENAKRDPKYMSASFAASEQRKIDRQRAEAKKIQREREQEGDLYENTESFVTDAYKQQMEDIRKAEDDEKKNESSARQKNKGAASFFKEMLGEQDRAHQAAVEASIRPAASTTEPKEESDDNESRRKARIDEARQKGLDVRTNEENEVVDERSLLSAGLNTFSNQNKRQKTESDERSRRNDKDRDPDDLHHSHRKLPEMRDARQAQRERQSRMMEEQMLALQKEREEEEAKQEAERKKAIVGKKRNDTDRIELARQRALERRKNK</sequence>
<evidence type="ECO:0000256" key="2">
    <source>
        <dbReference type="ARBA" id="ARBA00023054"/>
    </source>
</evidence>
<feature type="compositionally biased region" description="Basic and acidic residues" evidence="3">
    <location>
        <begin position="214"/>
        <end position="260"/>
    </location>
</feature>
<feature type="compositionally biased region" description="Basic and acidic residues" evidence="3">
    <location>
        <begin position="64"/>
        <end position="85"/>
    </location>
</feature>
<feature type="compositionally biased region" description="Basic and acidic residues" evidence="3">
    <location>
        <begin position="103"/>
        <end position="121"/>
    </location>
</feature>
<dbReference type="RefSeq" id="XP_025354620.1">
    <property type="nucleotide sequence ID" value="XM_025495917.1"/>
</dbReference>
<dbReference type="PANTHER" id="PTHR47845:SF1">
    <property type="entry name" value="NUCLEAR SPECKLE SPLICING REGULATORY PROTEIN 1 HOMOLOG"/>
    <property type="match status" value="1"/>
</dbReference>